<keyword evidence="1" id="KW-0175">Coiled coil</keyword>
<gene>
    <name evidence="4 5 6" type="primary">LOC116956774</name>
</gene>
<evidence type="ECO:0000313" key="3">
    <source>
        <dbReference type="Proteomes" id="UP001318040"/>
    </source>
</evidence>
<dbReference type="RefSeq" id="XP_032834458.1">
    <property type="nucleotide sequence ID" value="XM_032978567.1"/>
</dbReference>
<dbReference type="RefSeq" id="XP_032834460.1">
    <property type="nucleotide sequence ID" value="XM_032978569.1"/>
</dbReference>
<feature type="coiled-coil region" evidence="1">
    <location>
        <begin position="330"/>
        <end position="357"/>
    </location>
</feature>
<feature type="compositionally biased region" description="Low complexity" evidence="2">
    <location>
        <begin position="156"/>
        <end position="185"/>
    </location>
</feature>
<evidence type="ECO:0000256" key="1">
    <source>
        <dbReference type="SAM" id="Coils"/>
    </source>
</evidence>
<evidence type="ECO:0000313" key="5">
    <source>
        <dbReference type="RefSeq" id="XP_032834459.1"/>
    </source>
</evidence>
<organism evidence="3 4">
    <name type="scientific">Petromyzon marinus</name>
    <name type="common">Sea lamprey</name>
    <dbReference type="NCBI Taxonomy" id="7757"/>
    <lineage>
        <taxon>Eukaryota</taxon>
        <taxon>Metazoa</taxon>
        <taxon>Chordata</taxon>
        <taxon>Craniata</taxon>
        <taxon>Vertebrata</taxon>
        <taxon>Cyclostomata</taxon>
        <taxon>Hyperoartia</taxon>
        <taxon>Petromyzontiformes</taxon>
        <taxon>Petromyzontidae</taxon>
        <taxon>Petromyzon</taxon>
    </lineage>
</organism>
<feature type="region of interest" description="Disordered" evidence="2">
    <location>
        <begin position="149"/>
        <end position="318"/>
    </location>
</feature>
<dbReference type="KEGG" id="pmrn:116956774"/>
<evidence type="ECO:0000313" key="6">
    <source>
        <dbReference type="RefSeq" id="XP_032834460.1"/>
    </source>
</evidence>
<protein>
    <submittedName>
        <fullName evidence="4 5">Eukaryotic translation initiation factor 3 subunit A-like</fullName>
    </submittedName>
</protein>
<keyword evidence="3" id="KW-1185">Reference proteome</keyword>
<feature type="coiled-coil region" evidence="1">
    <location>
        <begin position="13"/>
        <end position="54"/>
    </location>
</feature>
<name>A0AAJ7XIF6_PETMA</name>
<proteinExistence type="predicted"/>
<evidence type="ECO:0000313" key="4">
    <source>
        <dbReference type="RefSeq" id="XP_032834458.1"/>
    </source>
</evidence>
<feature type="compositionally biased region" description="Acidic residues" evidence="2">
    <location>
        <begin position="226"/>
        <end position="289"/>
    </location>
</feature>
<dbReference type="AlphaFoldDB" id="A0AAJ7XIF6"/>
<feature type="compositionally biased region" description="Acidic residues" evidence="2">
    <location>
        <begin position="296"/>
        <end position="315"/>
    </location>
</feature>
<sequence length="373" mass="40110">MSGDRWARLSEDNLELRAELSSVQREKDGLAAQLGECRSEVEALRLRVRSLERDATSKSQAVRGEEERRRRLTERSLALRTRALTDALHLAVSQLSECRFTVQRQQQDLARLKLRLALHTKAPFQDAPAPDLDGGRGKQQRLGWQGRLGEKPALWSPPRAGASSPRSFASPAHADARTAPPHAGGPSPPPPLLPAATEPRFMSPTRDTGDDAGGVDDDHDGSDGEYRDDDDDDDAGNAGDDDNDDDDAGRDGDEDRGDDDDDDGDGDDDEDCENDGDNGGDAGDDDDRDDGGHDGGDEDGDGGGGDADSEREEEQCGGATLHLAVTGEALSTLQRKIDSLQALVEELQSSNQALAHTVRWAQPRPAPAVAWRS</sequence>
<dbReference type="RefSeq" id="XP_032834459.1">
    <property type="nucleotide sequence ID" value="XM_032978568.1"/>
</dbReference>
<accession>A0AAJ7XIF6</accession>
<dbReference type="Proteomes" id="UP001318040">
    <property type="component" value="Chromosome 67"/>
</dbReference>
<evidence type="ECO:0000256" key="2">
    <source>
        <dbReference type="SAM" id="MobiDB-lite"/>
    </source>
</evidence>
<reference evidence="4 5" key="1">
    <citation type="submission" date="2025-04" db="UniProtKB">
        <authorList>
            <consortium name="RefSeq"/>
        </authorList>
    </citation>
    <scope>IDENTIFICATION</scope>
    <source>
        <tissue evidence="4 5">Sperm</tissue>
    </source>
</reference>